<dbReference type="GO" id="GO:0016020">
    <property type="term" value="C:membrane"/>
    <property type="evidence" value="ECO:0007669"/>
    <property type="project" value="UniProtKB-SubCell"/>
</dbReference>
<dbReference type="GO" id="GO:0016567">
    <property type="term" value="P:protein ubiquitination"/>
    <property type="evidence" value="ECO:0007669"/>
    <property type="project" value="InterPro"/>
</dbReference>
<accession>A0A0K9PG18</accession>
<evidence type="ECO:0000256" key="11">
    <source>
        <dbReference type="ARBA" id="ARBA00023136"/>
    </source>
</evidence>
<keyword evidence="9" id="KW-0862">Zinc</keyword>
<organism evidence="15 16">
    <name type="scientific">Zostera marina</name>
    <name type="common">Eelgrass</name>
    <dbReference type="NCBI Taxonomy" id="29655"/>
    <lineage>
        <taxon>Eukaryota</taxon>
        <taxon>Viridiplantae</taxon>
        <taxon>Streptophyta</taxon>
        <taxon>Embryophyta</taxon>
        <taxon>Tracheophyta</taxon>
        <taxon>Spermatophyta</taxon>
        <taxon>Magnoliopsida</taxon>
        <taxon>Liliopsida</taxon>
        <taxon>Zosteraceae</taxon>
        <taxon>Zostera</taxon>
    </lineage>
</organism>
<dbReference type="InterPro" id="IPR013083">
    <property type="entry name" value="Znf_RING/FYVE/PHD"/>
</dbReference>
<dbReference type="PROSITE" id="PS50089">
    <property type="entry name" value="ZF_RING_2"/>
    <property type="match status" value="1"/>
</dbReference>
<keyword evidence="10" id="KW-1133">Transmembrane helix</keyword>
<feature type="signal peptide" evidence="13">
    <location>
        <begin position="1"/>
        <end position="21"/>
    </location>
</feature>
<dbReference type="GO" id="GO:0016874">
    <property type="term" value="F:ligase activity"/>
    <property type="evidence" value="ECO:0007669"/>
    <property type="project" value="UniProtKB-KW"/>
</dbReference>
<dbReference type="STRING" id="29655.A0A0K9PG18"/>
<evidence type="ECO:0000313" key="15">
    <source>
        <dbReference type="EMBL" id="KMZ67924.1"/>
    </source>
</evidence>
<dbReference type="GO" id="GO:0008270">
    <property type="term" value="F:zinc ion binding"/>
    <property type="evidence" value="ECO:0007669"/>
    <property type="project" value="UniProtKB-KW"/>
</dbReference>
<evidence type="ECO:0000256" key="9">
    <source>
        <dbReference type="ARBA" id="ARBA00022833"/>
    </source>
</evidence>
<comment type="subcellular location">
    <subcellularLocation>
        <location evidence="2">Membrane</location>
        <topology evidence="2">Multi-pass membrane protein</topology>
    </subcellularLocation>
</comment>
<keyword evidence="11" id="KW-0472">Membrane</keyword>
<dbReference type="Gene3D" id="3.30.40.10">
    <property type="entry name" value="Zinc/RING finger domain, C3HC4 (zinc finger)"/>
    <property type="match status" value="1"/>
</dbReference>
<dbReference type="InterPro" id="IPR022170">
    <property type="entry name" value="MUL1-like"/>
</dbReference>
<keyword evidence="5" id="KW-0812">Transmembrane</keyword>
<comment type="caution">
    <text evidence="15">The sequence shown here is derived from an EMBL/GenBank/DDBJ whole genome shotgun (WGS) entry which is preliminary data.</text>
</comment>
<keyword evidence="16" id="KW-1185">Reference proteome</keyword>
<keyword evidence="13" id="KW-0732">Signal</keyword>
<feature type="domain" description="RING-type" evidence="14">
    <location>
        <begin position="281"/>
        <end position="316"/>
    </location>
</feature>
<dbReference type="SUPFAM" id="SSF57850">
    <property type="entry name" value="RING/U-box"/>
    <property type="match status" value="1"/>
</dbReference>
<protein>
    <recommendedName>
        <fullName evidence="3">RING-type E3 ubiquitin transferase</fullName>
        <ecNumber evidence="3">2.3.2.27</ecNumber>
    </recommendedName>
</protein>
<dbReference type="OMA" id="FWWKVLA"/>
<keyword evidence="7 12" id="KW-0863">Zinc-finger</keyword>
<dbReference type="EC" id="2.3.2.27" evidence="3"/>
<dbReference type="GO" id="GO:0004842">
    <property type="term" value="F:ubiquitin-protein transferase activity"/>
    <property type="evidence" value="ECO:0000318"/>
    <property type="project" value="GO_Central"/>
</dbReference>
<evidence type="ECO:0000256" key="10">
    <source>
        <dbReference type="ARBA" id="ARBA00022989"/>
    </source>
</evidence>
<gene>
    <name evidence="15" type="ORF">ZOSMA_252G00250</name>
</gene>
<name>A0A0K9PG18_ZOSMR</name>
<keyword evidence="6" id="KW-0479">Metal-binding</keyword>
<dbReference type="InterPro" id="IPR044231">
    <property type="entry name" value="SP1/SPL1"/>
</dbReference>
<dbReference type="Proteomes" id="UP000036987">
    <property type="component" value="Unassembled WGS sequence"/>
</dbReference>
<proteinExistence type="predicted"/>
<evidence type="ECO:0000256" key="8">
    <source>
        <dbReference type="ARBA" id="ARBA00022786"/>
    </source>
</evidence>
<reference evidence="16" key="1">
    <citation type="journal article" date="2016" name="Nature">
        <title>The genome of the seagrass Zostera marina reveals angiosperm adaptation to the sea.</title>
        <authorList>
            <person name="Olsen J.L."/>
            <person name="Rouze P."/>
            <person name="Verhelst B."/>
            <person name="Lin Y.-C."/>
            <person name="Bayer T."/>
            <person name="Collen J."/>
            <person name="Dattolo E."/>
            <person name="De Paoli E."/>
            <person name="Dittami S."/>
            <person name="Maumus F."/>
            <person name="Michel G."/>
            <person name="Kersting A."/>
            <person name="Lauritano C."/>
            <person name="Lohaus R."/>
            <person name="Toepel M."/>
            <person name="Tonon T."/>
            <person name="Vanneste K."/>
            <person name="Amirebrahimi M."/>
            <person name="Brakel J."/>
            <person name="Bostroem C."/>
            <person name="Chovatia M."/>
            <person name="Grimwood J."/>
            <person name="Jenkins J.W."/>
            <person name="Jueterbock A."/>
            <person name="Mraz A."/>
            <person name="Stam W.T."/>
            <person name="Tice H."/>
            <person name="Bornberg-Bauer E."/>
            <person name="Green P.J."/>
            <person name="Pearson G.A."/>
            <person name="Procaccini G."/>
            <person name="Duarte C.M."/>
            <person name="Schmutz J."/>
            <person name="Reusch T.B.H."/>
            <person name="Van de Peer Y."/>
        </authorList>
    </citation>
    <scope>NUCLEOTIDE SEQUENCE [LARGE SCALE GENOMIC DNA]</scope>
    <source>
        <strain evidence="16">cv. Finnish</strain>
    </source>
</reference>
<dbReference type="InterPro" id="IPR001841">
    <property type="entry name" value="Znf_RING"/>
</dbReference>
<evidence type="ECO:0000256" key="5">
    <source>
        <dbReference type="ARBA" id="ARBA00022692"/>
    </source>
</evidence>
<dbReference type="OrthoDB" id="66726at2759"/>
<evidence type="ECO:0000256" key="2">
    <source>
        <dbReference type="ARBA" id="ARBA00004141"/>
    </source>
</evidence>
<keyword evidence="15" id="KW-0436">Ligase</keyword>
<dbReference type="PANTHER" id="PTHR47568">
    <property type="match status" value="1"/>
</dbReference>
<dbReference type="Pfam" id="PF12483">
    <property type="entry name" value="GIDE"/>
    <property type="match status" value="1"/>
</dbReference>
<evidence type="ECO:0000256" key="3">
    <source>
        <dbReference type="ARBA" id="ARBA00012483"/>
    </source>
</evidence>
<evidence type="ECO:0000256" key="13">
    <source>
        <dbReference type="SAM" id="SignalP"/>
    </source>
</evidence>
<keyword evidence="4" id="KW-0808">Transferase</keyword>
<feature type="chain" id="PRO_5005527716" description="RING-type E3 ubiquitin transferase" evidence="13">
    <location>
        <begin position="22"/>
        <end position="328"/>
    </location>
</feature>
<comment type="catalytic activity">
    <reaction evidence="1">
        <text>S-ubiquitinyl-[E2 ubiquitin-conjugating enzyme]-L-cysteine + [acceptor protein]-L-lysine = [E2 ubiquitin-conjugating enzyme]-L-cysteine + N(6)-ubiquitinyl-[acceptor protein]-L-lysine.</text>
        <dbReference type="EC" id="2.3.2.27"/>
    </reaction>
</comment>
<dbReference type="PANTHER" id="PTHR47568:SF2">
    <property type="entry name" value="E3 UBIQUITIN-PROTEIN LIGASE SP1-RELATED"/>
    <property type="match status" value="1"/>
</dbReference>
<dbReference type="AlphaFoldDB" id="A0A0K9PG18"/>
<keyword evidence="8" id="KW-0833">Ubl conjugation pathway</keyword>
<evidence type="ECO:0000256" key="1">
    <source>
        <dbReference type="ARBA" id="ARBA00000900"/>
    </source>
</evidence>
<evidence type="ECO:0000256" key="7">
    <source>
        <dbReference type="ARBA" id="ARBA00022771"/>
    </source>
</evidence>
<evidence type="ECO:0000256" key="6">
    <source>
        <dbReference type="ARBA" id="ARBA00022723"/>
    </source>
</evidence>
<evidence type="ECO:0000256" key="4">
    <source>
        <dbReference type="ARBA" id="ARBA00022679"/>
    </source>
</evidence>
<dbReference type="GO" id="GO:0009941">
    <property type="term" value="C:chloroplast envelope"/>
    <property type="evidence" value="ECO:0000318"/>
    <property type="project" value="GO_Central"/>
</dbReference>
<dbReference type="Pfam" id="PF13920">
    <property type="entry name" value="zf-C3HC4_3"/>
    <property type="match status" value="1"/>
</dbReference>
<dbReference type="EMBL" id="LFYR01000874">
    <property type="protein sequence ID" value="KMZ67924.1"/>
    <property type="molecule type" value="Genomic_DNA"/>
</dbReference>
<sequence length="328" mass="36729">MTIPWSGLGCCLGAAALFVLGRNRGRDADVLCSVIRVHQLKDFAQLFNMAYNALPLIVMASGRVESETPLKCQNSSLRAVMIEETAEQLFLKHNDAGSWVQDSALMLSMRKEVPWYLDDGTGYVYVIGARNATGLVLTLASELFEESGHSLVRGTLDYLQGLKMIGVKRIERILPTSTPLTVVGEAIKDDTGEIRIQRPHVGPFYVSQKSIDELITNHKKWGKWYKLASMGLSVFGIYLLAKYALEYILEKRRRWELQERVIAAARHLSQDTEGAELNKGCVICLEKEYNAVFVPCGHMCCCILCSSHLVNCPLCRRLIEKTVRAFPI</sequence>
<evidence type="ECO:0000313" key="16">
    <source>
        <dbReference type="Proteomes" id="UP000036987"/>
    </source>
</evidence>
<dbReference type="GO" id="GO:0061630">
    <property type="term" value="F:ubiquitin protein ligase activity"/>
    <property type="evidence" value="ECO:0007669"/>
    <property type="project" value="UniProtKB-EC"/>
</dbReference>
<evidence type="ECO:0000256" key="12">
    <source>
        <dbReference type="PROSITE-ProRule" id="PRU00175"/>
    </source>
</evidence>
<dbReference type="GO" id="GO:1904215">
    <property type="term" value="P:regulation of protein import into chloroplast stroma"/>
    <property type="evidence" value="ECO:0000318"/>
    <property type="project" value="GO_Central"/>
</dbReference>
<evidence type="ECO:0000259" key="14">
    <source>
        <dbReference type="PROSITE" id="PS50089"/>
    </source>
</evidence>